<keyword evidence="3" id="KW-1185">Reference proteome</keyword>
<sequence length="99" mass="11111">MEAFPRINHGGLILGSSSDRSPSYFDIASPISCLARNFTLTPVSFKITSARITSICQIKFERFSSSEYQMLILEDDLQTTGVKEVLLLSLEQSQCQRFV</sequence>
<dbReference type="EMBL" id="JAQMUH010000073">
    <property type="protein sequence ID" value="MDB9539219.1"/>
    <property type="molecule type" value="Genomic_DNA"/>
</dbReference>
<dbReference type="Proteomes" id="UP001212499">
    <property type="component" value="Unassembled WGS sequence"/>
</dbReference>
<protein>
    <submittedName>
        <fullName evidence="2">Uncharacterized protein</fullName>
    </submittedName>
</protein>
<dbReference type="RefSeq" id="WP_271732015.1">
    <property type="nucleotide sequence ID" value="NZ_JANQDP010000073.1"/>
</dbReference>
<evidence type="ECO:0000313" key="2">
    <source>
        <dbReference type="EMBL" id="MDB9539219.1"/>
    </source>
</evidence>
<reference evidence="2 3" key="1">
    <citation type="submission" date="2023-01" db="EMBL/GenBank/DDBJ databases">
        <title>Genomes from the Australian National Cyanobacteria Reference Collection.</title>
        <authorList>
            <person name="Willis A."/>
            <person name="Lee E.M.F."/>
        </authorList>
    </citation>
    <scope>NUCLEOTIDE SEQUENCE [LARGE SCALE GENOMIC DNA]</scope>
    <source>
        <strain evidence="2 3">CS-1033</strain>
    </source>
</reference>
<name>A0ABT5APH0_9CYAN</name>
<evidence type="ECO:0000256" key="1">
    <source>
        <dbReference type="SAM" id="MobiDB-lite"/>
    </source>
</evidence>
<gene>
    <name evidence="2" type="ORF">PN457_06005</name>
</gene>
<organism evidence="2 3">
    <name type="scientific">Anabaenopsis arnoldii</name>
    <dbReference type="NCBI Taxonomy" id="2152938"/>
    <lineage>
        <taxon>Bacteria</taxon>
        <taxon>Bacillati</taxon>
        <taxon>Cyanobacteriota</taxon>
        <taxon>Cyanophyceae</taxon>
        <taxon>Nostocales</taxon>
        <taxon>Nodulariaceae</taxon>
        <taxon>Anabaenopsis</taxon>
    </lineage>
</organism>
<proteinExistence type="predicted"/>
<accession>A0ABT5APH0</accession>
<evidence type="ECO:0000313" key="3">
    <source>
        <dbReference type="Proteomes" id="UP001212499"/>
    </source>
</evidence>
<comment type="caution">
    <text evidence="2">The sequence shown here is derived from an EMBL/GenBank/DDBJ whole genome shotgun (WGS) entry which is preliminary data.</text>
</comment>
<feature type="region of interest" description="Disordered" evidence="1">
    <location>
        <begin position="1"/>
        <end position="20"/>
    </location>
</feature>